<dbReference type="PIRSF" id="PIRSF019455">
    <property type="entry name" value="CopR_AtkY"/>
    <property type="match status" value="1"/>
</dbReference>
<dbReference type="InterPro" id="IPR005650">
    <property type="entry name" value="BlaI_family"/>
</dbReference>
<proteinExistence type="inferred from homology"/>
<gene>
    <name evidence="5" type="ORF">CBF29_00355</name>
</gene>
<evidence type="ECO:0000256" key="2">
    <source>
        <dbReference type="ARBA" id="ARBA00023015"/>
    </source>
</evidence>
<sequence>MHDIAISDAEWEVMRVVWAQDSTTSSEIVDVLSEKMSWKAPTIKTLIGRLVKKNMLRTQKDGKRFIYRATIEEQEAINHTMEMLLSQICSRRVVYTVEQMIEMSELSVGDIEKLEETLAKKKQTAPLEIKCNCVPGQCTCHKYNNKRKEGVEK</sequence>
<dbReference type="GO" id="GO:0003677">
    <property type="term" value="F:DNA binding"/>
    <property type="evidence" value="ECO:0007669"/>
    <property type="project" value="UniProtKB-KW"/>
</dbReference>
<evidence type="ECO:0000256" key="3">
    <source>
        <dbReference type="ARBA" id="ARBA00023125"/>
    </source>
</evidence>
<dbReference type="NCBIfam" id="TIGR02698">
    <property type="entry name" value="CopY_TcrY"/>
    <property type="match status" value="1"/>
</dbReference>
<evidence type="ECO:0000313" key="5">
    <source>
        <dbReference type="EMBL" id="RSU15562.1"/>
    </source>
</evidence>
<accession>A0A430B5L3</accession>
<keyword evidence="4" id="KW-0804">Transcription</keyword>
<keyword evidence="6" id="KW-1185">Reference proteome</keyword>
<dbReference type="InterPro" id="IPR014071">
    <property type="entry name" value="Cu_transp_CopY/TcrY"/>
</dbReference>
<evidence type="ECO:0000313" key="6">
    <source>
        <dbReference type="Proteomes" id="UP000287605"/>
    </source>
</evidence>
<dbReference type="AlphaFoldDB" id="A0A430B5L3"/>
<dbReference type="Pfam" id="PF03965">
    <property type="entry name" value="Penicillinase_R"/>
    <property type="match status" value="1"/>
</dbReference>
<dbReference type="InterPro" id="IPR036388">
    <property type="entry name" value="WH-like_DNA-bd_sf"/>
</dbReference>
<dbReference type="GO" id="GO:0045892">
    <property type="term" value="P:negative regulation of DNA-templated transcription"/>
    <property type="evidence" value="ECO:0007669"/>
    <property type="project" value="InterPro"/>
</dbReference>
<dbReference type="InterPro" id="IPR036390">
    <property type="entry name" value="WH_DNA-bd_sf"/>
</dbReference>
<dbReference type="OrthoDB" id="1849040at2"/>
<dbReference type="Proteomes" id="UP000287605">
    <property type="component" value="Unassembled WGS sequence"/>
</dbReference>
<keyword evidence="2" id="KW-0805">Transcription regulation</keyword>
<dbReference type="Gene3D" id="1.10.10.10">
    <property type="entry name" value="Winged helix-like DNA-binding domain superfamily/Winged helix DNA-binding domain"/>
    <property type="match status" value="1"/>
</dbReference>
<dbReference type="EMBL" id="NGKA01000001">
    <property type="protein sequence ID" value="RSU15562.1"/>
    <property type="molecule type" value="Genomic_DNA"/>
</dbReference>
<comment type="similarity">
    <text evidence="1">Belongs to the BlaI transcriptional regulatory family.</text>
</comment>
<evidence type="ECO:0000256" key="1">
    <source>
        <dbReference type="ARBA" id="ARBA00011046"/>
    </source>
</evidence>
<evidence type="ECO:0000256" key="4">
    <source>
        <dbReference type="ARBA" id="ARBA00023163"/>
    </source>
</evidence>
<organism evidence="5 6">
    <name type="scientific">Vagococcus elongatus</name>
    <dbReference type="NCBI Taxonomy" id="180344"/>
    <lineage>
        <taxon>Bacteria</taxon>
        <taxon>Bacillati</taxon>
        <taxon>Bacillota</taxon>
        <taxon>Bacilli</taxon>
        <taxon>Lactobacillales</taxon>
        <taxon>Enterococcaceae</taxon>
        <taxon>Vagococcus</taxon>
    </lineage>
</organism>
<comment type="caution">
    <text evidence="5">The sequence shown here is derived from an EMBL/GenBank/DDBJ whole genome shotgun (WGS) entry which is preliminary data.</text>
</comment>
<protein>
    <submittedName>
        <fullName evidence="5">Penicillinase repressor</fullName>
    </submittedName>
</protein>
<keyword evidence="3" id="KW-0238">DNA-binding</keyword>
<dbReference type="RefSeq" id="WP_126806521.1">
    <property type="nucleotide sequence ID" value="NZ_NGKA01000001.1"/>
</dbReference>
<reference evidence="5 6" key="1">
    <citation type="submission" date="2017-05" db="EMBL/GenBank/DDBJ databases">
        <title>Vagococcus spp. assemblies.</title>
        <authorList>
            <person name="Gulvik C.A."/>
        </authorList>
    </citation>
    <scope>NUCLEOTIDE SEQUENCE [LARGE SCALE GENOMIC DNA]</scope>
    <source>
        <strain evidence="5 6">CCUG 51432</strain>
    </source>
</reference>
<dbReference type="SUPFAM" id="SSF46785">
    <property type="entry name" value="Winged helix' DNA-binding domain"/>
    <property type="match status" value="1"/>
</dbReference>
<name>A0A430B5L3_9ENTE</name>